<feature type="domain" description="Glycosyltransferase 2-like" evidence="1">
    <location>
        <begin position="46"/>
        <end position="156"/>
    </location>
</feature>
<keyword evidence="2" id="KW-0328">Glycosyltransferase</keyword>
<sequence length="337" mass="36897">MTSSLHKALRHRGNDHTRHTQEFEQATGVAWHRPVPSSWVGGRRLSVVLPARNVAYCLPKVLDALQAQTYGRRFEVIVVDDASTDATAKVIATHPAVTTGLRLPTRCGAATARNLGTYLAQGETVVYVDADMLLPAGTVADLGARATDHAVLIGFRHNLRYGVAPDAGPELAADHRVTWQPPVNTPLLYSGITLREPIDGRPLEHTRDFRDLGHGRMYYDWDLPRMVVTALLAVPRTAVLDVGGFDPEFGRIGWGMEDTHLGASLIAAGHLVIPLRQAVGFHFDPPDAAEQWQHKLSTWHATLARYRALLAEPARSGRSAAFTASMNSLLHSCEVLR</sequence>
<accession>A0ABS5DKA0</accession>
<dbReference type="GO" id="GO:0016757">
    <property type="term" value="F:glycosyltransferase activity"/>
    <property type="evidence" value="ECO:0007669"/>
    <property type="project" value="UniProtKB-KW"/>
</dbReference>
<dbReference type="EC" id="2.4.-.-" evidence="2"/>
<dbReference type="InterPro" id="IPR050834">
    <property type="entry name" value="Glycosyltransf_2"/>
</dbReference>
<protein>
    <submittedName>
        <fullName evidence="2">Glycosyltransferase</fullName>
        <ecNumber evidence="2">2.4.-.-</ecNumber>
    </submittedName>
</protein>
<dbReference type="RefSeq" id="WP_210971854.1">
    <property type="nucleotide sequence ID" value="NZ_JAGPXE010000010.1"/>
</dbReference>
<name>A0ABS5DKA0_9PSEU</name>
<dbReference type="InterPro" id="IPR001173">
    <property type="entry name" value="Glyco_trans_2-like"/>
</dbReference>
<dbReference type="InterPro" id="IPR029044">
    <property type="entry name" value="Nucleotide-diphossugar_trans"/>
</dbReference>
<dbReference type="Gene3D" id="3.90.550.10">
    <property type="entry name" value="Spore Coat Polysaccharide Biosynthesis Protein SpsA, Chain A"/>
    <property type="match status" value="1"/>
</dbReference>
<keyword evidence="3" id="KW-1185">Reference proteome</keyword>
<proteinExistence type="predicted"/>
<organism evidence="2 3">
    <name type="scientific">Saccharopolyspora endophytica</name>
    <dbReference type="NCBI Taxonomy" id="543886"/>
    <lineage>
        <taxon>Bacteria</taxon>
        <taxon>Bacillati</taxon>
        <taxon>Actinomycetota</taxon>
        <taxon>Actinomycetes</taxon>
        <taxon>Pseudonocardiales</taxon>
        <taxon>Pseudonocardiaceae</taxon>
        <taxon>Saccharopolyspora</taxon>
    </lineage>
</organism>
<dbReference type="CDD" id="cd00761">
    <property type="entry name" value="Glyco_tranf_GTA_type"/>
    <property type="match status" value="1"/>
</dbReference>
<evidence type="ECO:0000313" key="2">
    <source>
        <dbReference type="EMBL" id="MBQ0926714.1"/>
    </source>
</evidence>
<keyword evidence="2" id="KW-0808">Transferase</keyword>
<evidence type="ECO:0000313" key="3">
    <source>
        <dbReference type="Proteomes" id="UP000674084"/>
    </source>
</evidence>
<evidence type="ECO:0000259" key="1">
    <source>
        <dbReference type="Pfam" id="PF00535"/>
    </source>
</evidence>
<dbReference type="SUPFAM" id="SSF53448">
    <property type="entry name" value="Nucleotide-diphospho-sugar transferases"/>
    <property type="match status" value="1"/>
</dbReference>
<gene>
    <name evidence="2" type="ORF">KBO27_22425</name>
</gene>
<comment type="caution">
    <text evidence="2">The sequence shown here is derived from an EMBL/GenBank/DDBJ whole genome shotgun (WGS) entry which is preliminary data.</text>
</comment>
<dbReference type="EMBL" id="JAGPXE010000010">
    <property type="protein sequence ID" value="MBQ0926714.1"/>
    <property type="molecule type" value="Genomic_DNA"/>
</dbReference>
<reference evidence="2 3" key="1">
    <citation type="submission" date="2021-04" db="EMBL/GenBank/DDBJ databases">
        <title>Whole-genome sequencing of Saccharopolyspora endophytica KCTC 19397.</title>
        <authorList>
            <person name="Ay H."/>
            <person name="Saygin H."/>
            <person name="Sahin N."/>
        </authorList>
    </citation>
    <scope>NUCLEOTIDE SEQUENCE [LARGE SCALE GENOMIC DNA]</scope>
    <source>
        <strain evidence="2 3">KCTC 19397</strain>
    </source>
</reference>
<dbReference type="Proteomes" id="UP000674084">
    <property type="component" value="Unassembled WGS sequence"/>
</dbReference>
<dbReference type="PANTHER" id="PTHR43685:SF3">
    <property type="entry name" value="SLR2126 PROTEIN"/>
    <property type="match status" value="1"/>
</dbReference>
<dbReference type="Pfam" id="PF00535">
    <property type="entry name" value="Glycos_transf_2"/>
    <property type="match status" value="1"/>
</dbReference>
<dbReference type="PANTHER" id="PTHR43685">
    <property type="entry name" value="GLYCOSYLTRANSFERASE"/>
    <property type="match status" value="1"/>
</dbReference>